<keyword evidence="2" id="KW-1185">Reference proteome</keyword>
<dbReference type="AlphaFoldDB" id="A0A1X0CKJ6"/>
<protein>
    <recommendedName>
        <fullName evidence="3">Abi-like protein</fullName>
    </recommendedName>
</protein>
<evidence type="ECO:0008006" key="3">
    <source>
        <dbReference type="Google" id="ProtNLM"/>
    </source>
</evidence>
<dbReference type="OrthoDB" id="3418622at2"/>
<organism evidence="1 2">
    <name type="scientific">Mycolicibacterium insubricum</name>
    <dbReference type="NCBI Taxonomy" id="444597"/>
    <lineage>
        <taxon>Bacteria</taxon>
        <taxon>Bacillati</taxon>
        <taxon>Actinomycetota</taxon>
        <taxon>Actinomycetes</taxon>
        <taxon>Mycobacteriales</taxon>
        <taxon>Mycobacteriaceae</taxon>
        <taxon>Mycolicibacterium</taxon>
    </lineage>
</organism>
<reference evidence="1 2" key="1">
    <citation type="submission" date="2016-12" db="EMBL/GenBank/DDBJ databases">
        <title>The new phylogeny of genus Mycobacterium.</title>
        <authorList>
            <person name="Tortoli E."/>
            <person name="Trovato A."/>
            <person name="Cirillo D.M."/>
        </authorList>
    </citation>
    <scope>NUCLEOTIDE SEQUENCE [LARGE SCALE GENOMIC DNA]</scope>
    <source>
        <strain evidence="1 2">DSM 45130</strain>
    </source>
</reference>
<evidence type="ECO:0000313" key="1">
    <source>
        <dbReference type="EMBL" id="ORA60727.1"/>
    </source>
</evidence>
<comment type="caution">
    <text evidence="1">The sequence shown here is derived from an EMBL/GenBank/DDBJ whole genome shotgun (WGS) entry which is preliminary data.</text>
</comment>
<gene>
    <name evidence="1" type="ORF">BST26_21450</name>
</gene>
<proteinExistence type="predicted"/>
<dbReference type="EMBL" id="MVHS01000111">
    <property type="protein sequence ID" value="ORA60727.1"/>
    <property type="molecule type" value="Genomic_DNA"/>
</dbReference>
<name>A0A1X0CKJ6_9MYCO</name>
<dbReference type="RefSeq" id="WP_083033987.1">
    <property type="nucleotide sequence ID" value="NZ_JACKRM010000028.1"/>
</dbReference>
<evidence type="ECO:0000313" key="2">
    <source>
        <dbReference type="Proteomes" id="UP000192801"/>
    </source>
</evidence>
<sequence>MPRRITALLPSARLQPYRDFWTAGGIAPAASDDAIAALYVWQVGMSSAWYELLAYVEMVVRHALDTELRKWNTAAGSGSDWLDNPATPLSGILGARTLARVANDAARAAAGRNVVDPDFGPHPRRGVPVSHDDLVAQLTFGNLVHLLPNDPPTPQRRQQFASGFTRHEQLWINATSNAFPQLPQVWQNSRWARPASARPVPAAVEPGYAIAAALERLRRVRNRLGHHEQMFRVRHSHRHKDALMVVRAVSVPGAEVLRGLSRVTAQEAIQPRP</sequence>
<accession>A0A1X0CKJ6</accession>
<dbReference type="STRING" id="444597.BST26_21450"/>
<dbReference type="Proteomes" id="UP000192801">
    <property type="component" value="Unassembled WGS sequence"/>
</dbReference>